<name>A0ABR1RSI2_9PEZI</name>
<protein>
    <submittedName>
        <fullName evidence="2">Quino protein amine dehydrogenase beta chain-like protein</fullName>
    </submittedName>
</protein>
<dbReference type="Proteomes" id="UP001444661">
    <property type="component" value="Unassembled WGS sequence"/>
</dbReference>
<proteinExistence type="predicted"/>
<sequence>MSQRPSPSEPAAKPLLAPLDTPHVDQIDPSQPKPGPTTFPGFYNFTLEAGPEPGSWGAWSMDLNSNGAEDPAVNIPKAMSLDGMTSLPGSRGENGTNAGPKYILVGDIGQPLIYHVDTMTGTHHAAVP</sequence>
<evidence type="ECO:0000313" key="2">
    <source>
        <dbReference type="EMBL" id="KAK8017767.1"/>
    </source>
</evidence>
<feature type="region of interest" description="Disordered" evidence="1">
    <location>
        <begin position="1"/>
        <end position="40"/>
    </location>
</feature>
<dbReference type="InterPro" id="IPR011042">
    <property type="entry name" value="6-blade_b-propeller_TolB-like"/>
</dbReference>
<organism evidence="2 3">
    <name type="scientific">Apiospora rasikravindrae</name>
    <dbReference type="NCBI Taxonomy" id="990691"/>
    <lineage>
        <taxon>Eukaryota</taxon>
        <taxon>Fungi</taxon>
        <taxon>Dikarya</taxon>
        <taxon>Ascomycota</taxon>
        <taxon>Pezizomycotina</taxon>
        <taxon>Sordariomycetes</taxon>
        <taxon>Xylariomycetidae</taxon>
        <taxon>Amphisphaeriales</taxon>
        <taxon>Apiosporaceae</taxon>
        <taxon>Apiospora</taxon>
    </lineage>
</organism>
<feature type="region of interest" description="Disordered" evidence="1">
    <location>
        <begin position="79"/>
        <end position="98"/>
    </location>
</feature>
<evidence type="ECO:0000313" key="3">
    <source>
        <dbReference type="Proteomes" id="UP001444661"/>
    </source>
</evidence>
<reference evidence="2 3" key="1">
    <citation type="submission" date="2023-01" db="EMBL/GenBank/DDBJ databases">
        <title>Analysis of 21 Apiospora genomes using comparative genomics revels a genus with tremendous synthesis potential of carbohydrate active enzymes and secondary metabolites.</title>
        <authorList>
            <person name="Sorensen T."/>
        </authorList>
    </citation>
    <scope>NUCLEOTIDE SEQUENCE [LARGE SCALE GENOMIC DNA]</scope>
    <source>
        <strain evidence="2 3">CBS 33761</strain>
    </source>
</reference>
<dbReference type="EMBL" id="JAQQWK010000013">
    <property type="protein sequence ID" value="KAK8017767.1"/>
    <property type="molecule type" value="Genomic_DNA"/>
</dbReference>
<evidence type="ECO:0000256" key="1">
    <source>
        <dbReference type="SAM" id="MobiDB-lite"/>
    </source>
</evidence>
<comment type="caution">
    <text evidence="2">The sequence shown here is derived from an EMBL/GenBank/DDBJ whole genome shotgun (WGS) entry which is preliminary data.</text>
</comment>
<dbReference type="Gene3D" id="2.120.10.30">
    <property type="entry name" value="TolB, C-terminal domain"/>
    <property type="match status" value="1"/>
</dbReference>
<gene>
    <name evidence="2" type="ORF">PG993_014093</name>
</gene>
<keyword evidence="3" id="KW-1185">Reference proteome</keyword>
<accession>A0ABR1RSI2</accession>